<sequence>MNSLDPRSGDAIPWLSYRSLLLGTLQITLIIFTLVQCVIAPDPENLICVGLVAITSSLVFQYLWHSDSMTSSPLSSLGLLGFTCSSQFLALASQSVDLEAFTENLRAPGLTFSVLAVAHLSAVFTHFVYRNFTPLSGASNFIAEKVYGPLRIHRIPMPITLWALGSIGMLGMFAGGGASGDVGGKLMAGLTFLVWLPFMLPLYQDLTGQRYCNMKTQIPLIAAWAALIVLLAVARNHRGVMFIGPLQLTLVFLIYKCQGKQLVRKRLIKRGILAMAFLIACLPVLSDLMLAMQITREQRDKVSATELVKETAETFFDTARLASAKENMRHSLNLNLYDEVYLSNMMLGRLTETKFHDNMLFFGQGFREEDKVGLIEAQWLKVIALLPQNALDALHIDLDKQTLSYSTGDYYLNRTVGAPLGAFVTGSMWADLYVISGPWMPVVVFWVLIPIFITQDSLTRLRCGQFISPIALGTAYTIFQYGIGGDSISKKIAQITRDNLQNVLVYALVLAVVTFILKLFHREALWAPPPEPGLDKHCSLRTN</sequence>
<organism evidence="2 3">
    <name type="scientific">Aquabacterium olei</name>
    <dbReference type="NCBI Taxonomy" id="1296669"/>
    <lineage>
        <taxon>Bacteria</taxon>
        <taxon>Pseudomonadati</taxon>
        <taxon>Pseudomonadota</taxon>
        <taxon>Betaproteobacteria</taxon>
        <taxon>Burkholderiales</taxon>
        <taxon>Aquabacterium</taxon>
    </lineage>
</organism>
<keyword evidence="1" id="KW-1133">Transmembrane helix</keyword>
<evidence type="ECO:0000256" key="1">
    <source>
        <dbReference type="SAM" id="Phobius"/>
    </source>
</evidence>
<feature type="transmembrane region" description="Helical" evidence="1">
    <location>
        <begin position="159"/>
        <end position="180"/>
    </location>
</feature>
<gene>
    <name evidence="2" type="ORF">DEH84_14200</name>
</gene>
<feature type="transmembrane region" description="Helical" evidence="1">
    <location>
        <begin position="186"/>
        <end position="204"/>
    </location>
</feature>
<dbReference type="EMBL" id="CP029210">
    <property type="protein sequence ID" value="AWI54447.1"/>
    <property type="molecule type" value="Genomic_DNA"/>
</dbReference>
<feature type="transmembrane region" description="Helical" evidence="1">
    <location>
        <begin position="432"/>
        <end position="454"/>
    </location>
</feature>
<dbReference type="OrthoDB" id="8949626at2"/>
<feature type="transmembrane region" description="Helical" evidence="1">
    <location>
        <begin position="46"/>
        <end position="64"/>
    </location>
</feature>
<feature type="transmembrane region" description="Helical" evidence="1">
    <location>
        <begin position="503"/>
        <end position="520"/>
    </location>
</feature>
<feature type="transmembrane region" description="Helical" evidence="1">
    <location>
        <begin position="267"/>
        <end position="285"/>
    </location>
</feature>
<accession>A0A2U8FUA9</accession>
<feature type="transmembrane region" description="Helical" evidence="1">
    <location>
        <begin position="20"/>
        <end position="39"/>
    </location>
</feature>
<dbReference type="KEGG" id="aon:DEH84_14200"/>
<reference evidence="2 3" key="1">
    <citation type="submission" date="2018-05" db="EMBL/GenBank/DDBJ databases">
        <title>complete genome sequence of Aquabacterium olei NBRC 110486.</title>
        <authorList>
            <person name="Tang B."/>
            <person name="Chang J."/>
            <person name="Zhang L."/>
            <person name="Yang H."/>
        </authorList>
    </citation>
    <scope>NUCLEOTIDE SEQUENCE [LARGE SCALE GENOMIC DNA]</scope>
    <source>
        <strain evidence="2 3">NBRC 110486</strain>
    </source>
</reference>
<evidence type="ECO:0000313" key="3">
    <source>
        <dbReference type="Proteomes" id="UP000244892"/>
    </source>
</evidence>
<keyword evidence="1" id="KW-0812">Transmembrane</keyword>
<protein>
    <submittedName>
        <fullName evidence="2">Uncharacterized protein</fullName>
    </submittedName>
</protein>
<name>A0A2U8FUA9_9BURK</name>
<dbReference type="AlphaFoldDB" id="A0A2U8FUA9"/>
<feature type="transmembrane region" description="Helical" evidence="1">
    <location>
        <begin position="110"/>
        <end position="129"/>
    </location>
</feature>
<dbReference type="Proteomes" id="UP000244892">
    <property type="component" value="Chromosome"/>
</dbReference>
<feature type="transmembrane region" description="Helical" evidence="1">
    <location>
        <begin position="216"/>
        <end position="233"/>
    </location>
</feature>
<dbReference type="RefSeq" id="WP_109037443.1">
    <property type="nucleotide sequence ID" value="NZ_CP029210.1"/>
</dbReference>
<feature type="transmembrane region" description="Helical" evidence="1">
    <location>
        <begin position="239"/>
        <end position="255"/>
    </location>
</feature>
<keyword evidence="3" id="KW-1185">Reference proteome</keyword>
<evidence type="ECO:0000313" key="2">
    <source>
        <dbReference type="EMBL" id="AWI54447.1"/>
    </source>
</evidence>
<feature type="transmembrane region" description="Helical" evidence="1">
    <location>
        <begin position="466"/>
        <end position="483"/>
    </location>
</feature>
<keyword evidence="1" id="KW-0472">Membrane</keyword>
<proteinExistence type="predicted"/>